<comment type="caution">
    <text evidence="2">The sequence shown here is derived from an EMBL/GenBank/DDBJ whole genome shotgun (WGS) entry which is preliminary data.</text>
</comment>
<gene>
    <name evidence="2" type="ORF">Tci_918557</name>
</gene>
<proteinExistence type="predicted"/>
<feature type="non-terminal residue" evidence="2">
    <location>
        <position position="136"/>
    </location>
</feature>
<dbReference type="EMBL" id="BKCJ011678262">
    <property type="protein sequence ID" value="GFD46588.1"/>
    <property type="molecule type" value="Genomic_DNA"/>
</dbReference>
<evidence type="ECO:0000313" key="2">
    <source>
        <dbReference type="EMBL" id="GFD46588.1"/>
    </source>
</evidence>
<protein>
    <submittedName>
        <fullName evidence="2">Uncharacterized protein</fullName>
    </submittedName>
</protein>
<feature type="compositionally biased region" description="Polar residues" evidence="1">
    <location>
        <begin position="118"/>
        <end position="129"/>
    </location>
</feature>
<reference evidence="2" key="1">
    <citation type="journal article" date="2019" name="Sci. Rep.">
        <title>Draft genome of Tanacetum cinerariifolium, the natural source of mosquito coil.</title>
        <authorList>
            <person name="Yamashiro T."/>
            <person name="Shiraishi A."/>
            <person name="Satake H."/>
            <person name="Nakayama K."/>
        </authorList>
    </citation>
    <scope>NUCLEOTIDE SEQUENCE</scope>
</reference>
<accession>A0A699WLG1</accession>
<feature type="non-terminal residue" evidence="2">
    <location>
        <position position="1"/>
    </location>
</feature>
<name>A0A699WLG1_TANCI</name>
<organism evidence="2">
    <name type="scientific">Tanacetum cinerariifolium</name>
    <name type="common">Dalmatian daisy</name>
    <name type="synonym">Chrysanthemum cinerariifolium</name>
    <dbReference type="NCBI Taxonomy" id="118510"/>
    <lineage>
        <taxon>Eukaryota</taxon>
        <taxon>Viridiplantae</taxon>
        <taxon>Streptophyta</taxon>
        <taxon>Embryophyta</taxon>
        <taxon>Tracheophyta</taxon>
        <taxon>Spermatophyta</taxon>
        <taxon>Magnoliopsida</taxon>
        <taxon>eudicotyledons</taxon>
        <taxon>Gunneridae</taxon>
        <taxon>Pentapetalae</taxon>
        <taxon>asterids</taxon>
        <taxon>campanulids</taxon>
        <taxon>Asterales</taxon>
        <taxon>Asteraceae</taxon>
        <taxon>Asteroideae</taxon>
        <taxon>Anthemideae</taxon>
        <taxon>Anthemidinae</taxon>
        <taxon>Tanacetum</taxon>
    </lineage>
</organism>
<feature type="compositionally biased region" description="Polar residues" evidence="1">
    <location>
        <begin position="76"/>
        <end position="104"/>
    </location>
</feature>
<evidence type="ECO:0000256" key="1">
    <source>
        <dbReference type="SAM" id="MobiDB-lite"/>
    </source>
</evidence>
<dbReference type="AlphaFoldDB" id="A0A699WLG1"/>
<sequence>LYTYLKAFEPHATRTLKKREDSTSSVDPLAYLAQTSKPASSLPKVTTIEEDRAVNAAMLETMQNMMNLMSGYQKRFPSTNNQLRTSSNSRSHATVNNGQIVTEPTQRKAPGNVPRAGTSGTNSYAQKTEQPAKKII</sequence>
<feature type="region of interest" description="Disordered" evidence="1">
    <location>
        <begin position="75"/>
        <end position="136"/>
    </location>
</feature>